<dbReference type="OrthoDB" id="9810567at2"/>
<evidence type="ECO:0000256" key="7">
    <source>
        <dbReference type="SAM" id="MobiDB-lite"/>
    </source>
</evidence>
<evidence type="ECO:0000256" key="2">
    <source>
        <dbReference type="ARBA" id="ARBA00022618"/>
    </source>
</evidence>
<keyword evidence="4 5" id="KW-0131">Cell cycle</keyword>
<comment type="subunit">
    <text evidence="5">Self-interacts. Interacts with FtsZ.</text>
</comment>
<dbReference type="Pfam" id="PF14450">
    <property type="entry name" value="FtsA"/>
    <property type="match status" value="1"/>
</dbReference>
<dbReference type="RefSeq" id="WP_136927608.1">
    <property type="nucleotide sequence ID" value="NZ_SSMQ01000003.1"/>
</dbReference>
<gene>
    <name evidence="5 9" type="primary">ftsA</name>
    <name evidence="9" type="ORF">E8A74_04170</name>
</gene>
<feature type="domain" description="SHS2" evidence="8">
    <location>
        <begin position="11"/>
        <end position="196"/>
    </location>
</feature>
<keyword evidence="2 5" id="KW-0132">Cell division</keyword>
<evidence type="ECO:0000256" key="5">
    <source>
        <dbReference type="HAMAP-Rule" id="MF_02033"/>
    </source>
</evidence>
<reference evidence="9 10" key="1">
    <citation type="submission" date="2019-04" db="EMBL/GenBank/DDBJ databases">
        <authorList>
            <person name="Li Y."/>
            <person name="Wang J."/>
        </authorList>
    </citation>
    <scope>NUCLEOTIDE SEQUENCE [LARGE SCALE GENOMIC DNA]</scope>
    <source>
        <strain evidence="9 10">DSM 14668</strain>
    </source>
</reference>
<organism evidence="9 10">
    <name type="scientific">Polyangium fumosum</name>
    <dbReference type="NCBI Taxonomy" id="889272"/>
    <lineage>
        <taxon>Bacteria</taxon>
        <taxon>Pseudomonadati</taxon>
        <taxon>Myxococcota</taxon>
        <taxon>Polyangia</taxon>
        <taxon>Polyangiales</taxon>
        <taxon>Polyangiaceae</taxon>
        <taxon>Polyangium</taxon>
    </lineage>
</organism>
<evidence type="ECO:0000256" key="6">
    <source>
        <dbReference type="PIRNR" id="PIRNR003101"/>
    </source>
</evidence>
<dbReference type="SMART" id="SM00842">
    <property type="entry name" value="FtsA"/>
    <property type="match status" value="1"/>
</dbReference>
<comment type="similarity">
    <text evidence="5 6">Belongs to the FtsA/MreB family.</text>
</comment>
<evidence type="ECO:0000313" key="10">
    <source>
        <dbReference type="Proteomes" id="UP000309215"/>
    </source>
</evidence>
<dbReference type="InterPro" id="IPR050696">
    <property type="entry name" value="FtsA/MreB"/>
</dbReference>
<dbReference type="NCBIfam" id="TIGR01174">
    <property type="entry name" value="ftsA"/>
    <property type="match status" value="1"/>
</dbReference>
<comment type="caution">
    <text evidence="9">The sequence shown here is derived from an EMBL/GenBank/DDBJ whole genome shotgun (WGS) entry which is preliminary data.</text>
</comment>
<keyword evidence="1 5" id="KW-1003">Cell membrane</keyword>
<evidence type="ECO:0000256" key="4">
    <source>
        <dbReference type="ARBA" id="ARBA00023306"/>
    </source>
</evidence>
<accession>A0A4U1JJZ1</accession>
<dbReference type="InterPro" id="IPR003494">
    <property type="entry name" value="SHS2_FtsA"/>
</dbReference>
<dbReference type="Proteomes" id="UP000309215">
    <property type="component" value="Unassembled WGS sequence"/>
</dbReference>
<evidence type="ECO:0000259" key="8">
    <source>
        <dbReference type="SMART" id="SM00842"/>
    </source>
</evidence>
<keyword evidence="3 5" id="KW-0472">Membrane</keyword>
<comment type="subcellular location">
    <subcellularLocation>
        <location evidence="5">Cell membrane</location>
        <topology evidence="5">Peripheral membrane protein</topology>
        <orientation evidence="5">Cytoplasmic side</orientation>
    </subcellularLocation>
    <text evidence="5">Localizes to the Z ring in an FtsZ-dependent manner. Targeted to the membrane through a conserved C-terminal amphipathic helix.</text>
</comment>
<dbReference type="HAMAP" id="MF_02033">
    <property type="entry name" value="FtsA"/>
    <property type="match status" value="1"/>
</dbReference>
<evidence type="ECO:0000256" key="3">
    <source>
        <dbReference type="ARBA" id="ARBA00023136"/>
    </source>
</evidence>
<dbReference type="Gene3D" id="3.30.1490.110">
    <property type="match status" value="1"/>
</dbReference>
<feature type="compositionally biased region" description="Basic and acidic residues" evidence="7">
    <location>
        <begin position="411"/>
        <end position="422"/>
    </location>
</feature>
<protein>
    <recommendedName>
        <fullName evidence="5 6">Cell division protein FtsA</fullName>
    </recommendedName>
</protein>
<feature type="region of interest" description="Disordered" evidence="7">
    <location>
        <begin position="389"/>
        <end position="422"/>
    </location>
</feature>
<dbReference type="PANTHER" id="PTHR32432">
    <property type="entry name" value="CELL DIVISION PROTEIN FTSA-RELATED"/>
    <property type="match status" value="1"/>
</dbReference>
<dbReference type="GO" id="GO:0009898">
    <property type="term" value="C:cytoplasmic side of plasma membrane"/>
    <property type="evidence" value="ECO:0007669"/>
    <property type="project" value="UniProtKB-UniRule"/>
</dbReference>
<dbReference type="GO" id="GO:0032153">
    <property type="term" value="C:cell division site"/>
    <property type="evidence" value="ECO:0007669"/>
    <property type="project" value="UniProtKB-UniRule"/>
</dbReference>
<sequence>MKSRMEQSEIVVGLDIGTTKVSAVVGEVDADGITILGVGNVPCRGLRKGIVANIDWTVRSIAEAIEAAQTMAGVEIRTVYAGVAGNHIRGQSSDGVVAVGGGEVTDVDVTRVLEGARAIPIDADRQILHALPREFTVDNQDGIRDPVGMSGVRLGVKVNLITAATSCVQNVVRCAERCGLTVADVVLEPLASAEAVLSEDEKEIGVAVIDIGGGTTDLLIYVDGGIAHASVIPAGGNNVTADLAAGLRTPMAEAERLKRNFGCALGRMVADDEEVEVPGVGGHPPRKVPRRVLSDIIEPRIEEIFAVIRKRIEDAGLLDQLAAGAVLTGGAVLMEGMSEFAEEILGMPVRLGVPVGMRGITQLVAGPQYATGVGLLHYGANQLREAREPRVVVESQPPPRQTAPRVTAPSRPDRRELSEDPVVEKRQGGRFWNWLRAAF</sequence>
<dbReference type="PANTHER" id="PTHR32432:SF4">
    <property type="entry name" value="CELL DIVISION PROTEIN FTSA"/>
    <property type="match status" value="1"/>
</dbReference>
<proteinExistence type="inferred from homology"/>
<dbReference type="PIRSF" id="PIRSF003101">
    <property type="entry name" value="FtsA"/>
    <property type="match status" value="1"/>
</dbReference>
<dbReference type="SUPFAM" id="SSF53067">
    <property type="entry name" value="Actin-like ATPase domain"/>
    <property type="match status" value="2"/>
</dbReference>
<dbReference type="InterPro" id="IPR043129">
    <property type="entry name" value="ATPase_NBD"/>
</dbReference>
<dbReference type="InterPro" id="IPR020823">
    <property type="entry name" value="Cell_div_FtsA"/>
</dbReference>
<evidence type="ECO:0000256" key="1">
    <source>
        <dbReference type="ARBA" id="ARBA00022475"/>
    </source>
</evidence>
<evidence type="ECO:0000313" key="9">
    <source>
        <dbReference type="EMBL" id="TKD12309.1"/>
    </source>
</evidence>
<dbReference type="GO" id="GO:0043093">
    <property type="term" value="P:FtsZ-dependent cytokinesis"/>
    <property type="evidence" value="ECO:0007669"/>
    <property type="project" value="UniProtKB-UniRule"/>
</dbReference>
<comment type="function">
    <text evidence="5 6">Cell division protein that is involved in the assembly of the Z ring. May serve as a membrane anchor for the Z ring.</text>
</comment>
<dbReference type="AlphaFoldDB" id="A0A4U1JJZ1"/>
<dbReference type="CDD" id="cd24048">
    <property type="entry name" value="ASKHA_NBD_FtsA"/>
    <property type="match status" value="1"/>
</dbReference>
<name>A0A4U1JJZ1_9BACT</name>
<dbReference type="EMBL" id="SSMQ01000003">
    <property type="protein sequence ID" value="TKD12309.1"/>
    <property type="molecule type" value="Genomic_DNA"/>
</dbReference>
<keyword evidence="10" id="KW-1185">Reference proteome</keyword>
<dbReference type="Pfam" id="PF02491">
    <property type="entry name" value="SHS2_FTSA"/>
    <property type="match status" value="1"/>
</dbReference>
<dbReference type="Gene3D" id="3.30.420.40">
    <property type="match status" value="2"/>
</dbReference>